<feature type="compositionally biased region" description="Basic and acidic residues" evidence="1">
    <location>
        <begin position="62"/>
        <end position="81"/>
    </location>
</feature>
<dbReference type="AlphaFoldDB" id="A0A195EVD5"/>
<accession>A0A195EVD5</accession>
<evidence type="ECO:0000256" key="1">
    <source>
        <dbReference type="SAM" id="MobiDB-lite"/>
    </source>
</evidence>
<reference evidence="2 3" key="1">
    <citation type="submission" date="2016-03" db="EMBL/GenBank/DDBJ databases">
        <title>Trachymyrmex septentrionalis WGS genome.</title>
        <authorList>
            <person name="Nygaard S."/>
            <person name="Hu H."/>
            <person name="Boomsma J."/>
            <person name="Zhang G."/>
        </authorList>
    </citation>
    <scope>NUCLEOTIDE SEQUENCE [LARGE SCALE GENOMIC DNA]</scope>
    <source>
        <strain evidence="2">Tsep2-gDNA-1</strain>
        <tissue evidence="2">Whole body</tissue>
    </source>
</reference>
<sequence>IRLPASNRISDRMLKYFFRKNDALQTRDSEIYTKRWKVTSRNHKLGSYQGSKSSHVGRKEKKNNERNLKNSSEVDKEREGINQRAPAVKQSRSCRPYTQQHSFANGSGWSHKCMLLELYDLVNAKLQAGGSTSIGVVLALTNITYTICKLNIKRCLQLQAVNLWVSGGEDGMECTLEDPPLRKLKGGKGLLALSIASKRAGSQLHPIRRNIGRAGLIKIFLESGYTCRAMIRVINLPAPMAFELCYDGAGYAQVSTTFILSGVQKVAAPRKQLPRASSGLEMELYRHLLHFAGRSSTFGFQQNWRNPFARMLVAISRSHALSVSLSVYCGSLLIHLVCSVQTCKSHGGVMVSCHDQCASSGRHFIDDCSIGDDATLLRHKVDVINGIEKERRQSGCDVTGSRGRERDRLRQPCCCR</sequence>
<keyword evidence="3" id="KW-1185">Reference proteome</keyword>
<gene>
    <name evidence="2" type="ORF">ALC56_13489</name>
</gene>
<protein>
    <submittedName>
        <fullName evidence="2">Uncharacterized protein</fullName>
    </submittedName>
</protein>
<evidence type="ECO:0000313" key="2">
    <source>
        <dbReference type="EMBL" id="KYN32111.1"/>
    </source>
</evidence>
<dbReference type="Proteomes" id="UP000078541">
    <property type="component" value="Unassembled WGS sequence"/>
</dbReference>
<organism evidence="2 3">
    <name type="scientific">Trachymyrmex septentrionalis</name>
    <dbReference type="NCBI Taxonomy" id="34720"/>
    <lineage>
        <taxon>Eukaryota</taxon>
        <taxon>Metazoa</taxon>
        <taxon>Ecdysozoa</taxon>
        <taxon>Arthropoda</taxon>
        <taxon>Hexapoda</taxon>
        <taxon>Insecta</taxon>
        <taxon>Pterygota</taxon>
        <taxon>Neoptera</taxon>
        <taxon>Endopterygota</taxon>
        <taxon>Hymenoptera</taxon>
        <taxon>Apocrita</taxon>
        <taxon>Aculeata</taxon>
        <taxon>Formicoidea</taxon>
        <taxon>Formicidae</taxon>
        <taxon>Myrmicinae</taxon>
        <taxon>Trachymyrmex</taxon>
    </lineage>
</organism>
<feature type="non-terminal residue" evidence="2">
    <location>
        <position position="1"/>
    </location>
</feature>
<proteinExistence type="predicted"/>
<name>A0A195EVD5_9HYME</name>
<evidence type="ECO:0000313" key="3">
    <source>
        <dbReference type="Proteomes" id="UP000078541"/>
    </source>
</evidence>
<feature type="region of interest" description="Disordered" evidence="1">
    <location>
        <begin position="43"/>
        <end position="94"/>
    </location>
</feature>
<dbReference type="EMBL" id="KQ981954">
    <property type="protein sequence ID" value="KYN32111.1"/>
    <property type="molecule type" value="Genomic_DNA"/>
</dbReference>